<dbReference type="InterPro" id="IPR005144">
    <property type="entry name" value="ATP-cone_dom"/>
</dbReference>
<proteinExistence type="predicted"/>
<dbReference type="PROSITE" id="PS51161">
    <property type="entry name" value="ATP_CONE"/>
    <property type="match status" value="1"/>
</dbReference>
<dbReference type="AlphaFoldDB" id="A0A5R8QHI7"/>
<organism evidence="5 6">
    <name type="scientific">Culicoidibacter larvae</name>
    <dbReference type="NCBI Taxonomy" id="2579976"/>
    <lineage>
        <taxon>Bacteria</taxon>
        <taxon>Bacillati</taxon>
        <taxon>Bacillota</taxon>
        <taxon>Culicoidibacteria</taxon>
        <taxon>Culicoidibacterales</taxon>
        <taxon>Culicoidibacteraceae</taxon>
        <taxon>Culicoidibacter</taxon>
    </lineage>
</organism>
<keyword evidence="6" id="KW-1185">Reference proteome</keyword>
<gene>
    <name evidence="5" type="ORF">FEZ08_03685</name>
</gene>
<dbReference type="PANTHER" id="PTHR21075:SF0">
    <property type="entry name" value="ANAEROBIC RIBONUCLEOSIDE-TRIPHOSPHATE REDUCTASE"/>
    <property type="match status" value="1"/>
</dbReference>
<dbReference type="Proteomes" id="UP000306912">
    <property type="component" value="Unassembled WGS sequence"/>
</dbReference>
<accession>A0A5R8QHI7</accession>
<dbReference type="PANTHER" id="PTHR21075">
    <property type="entry name" value="ANAEROBIC RIBONUCLEOSIDE-TRIPHOSPHATE REDUCTASE"/>
    <property type="match status" value="1"/>
</dbReference>
<dbReference type="InParanoid" id="A0A5R8QHI7"/>
<evidence type="ECO:0000256" key="1">
    <source>
        <dbReference type="ARBA" id="ARBA00022741"/>
    </source>
</evidence>
<dbReference type="Pfam" id="PF03477">
    <property type="entry name" value="ATP-cone"/>
    <property type="match status" value="1"/>
</dbReference>
<evidence type="ECO:0000259" key="4">
    <source>
        <dbReference type="PROSITE" id="PS51161"/>
    </source>
</evidence>
<sequence length="108" mass="12745">MSLTVYYHEVIKRDGLRERFDVIKIVNAIQKAAWATGTELDYEVVQQKITAPIERAVTERAMQVEEIQDMVEVALMQEYPKVAKAYILYRDTRNRERAKREAAREQNR</sequence>
<evidence type="ECO:0000313" key="5">
    <source>
        <dbReference type="EMBL" id="TLG76727.1"/>
    </source>
</evidence>
<name>A0A5R8QHI7_9FIRM</name>
<dbReference type="GO" id="GO:0009265">
    <property type="term" value="P:2'-deoxyribonucleotide biosynthetic process"/>
    <property type="evidence" value="ECO:0007669"/>
    <property type="project" value="TreeGrafter"/>
</dbReference>
<evidence type="ECO:0000313" key="6">
    <source>
        <dbReference type="Proteomes" id="UP000306912"/>
    </source>
</evidence>
<dbReference type="GO" id="GO:0031250">
    <property type="term" value="C:anaerobic ribonucleoside-triphosphate reductase complex"/>
    <property type="evidence" value="ECO:0007669"/>
    <property type="project" value="TreeGrafter"/>
</dbReference>
<keyword evidence="1 3" id="KW-0547">Nucleotide-binding</keyword>
<evidence type="ECO:0000256" key="2">
    <source>
        <dbReference type="ARBA" id="ARBA00022840"/>
    </source>
</evidence>
<dbReference type="GO" id="GO:0004748">
    <property type="term" value="F:ribonucleoside-diphosphate reductase activity, thioredoxin disulfide as acceptor"/>
    <property type="evidence" value="ECO:0007669"/>
    <property type="project" value="TreeGrafter"/>
</dbReference>
<dbReference type="EMBL" id="VBWP01000002">
    <property type="protein sequence ID" value="TLG76727.1"/>
    <property type="molecule type" value="Genomic_DNA"/>
</dbReference>
<comment type="caution">
    <text evidence="5">The sequence shown here is derived from an EMBL/GenBank/DDBJ whole genome shotgun (WGS) entry which is preliminary data.</text>
</comment>
<dbReference type="GO" id="GO:0008998">
    <property type="term" value="F:ribonucleoside-triphosphate reductase (thioredoxin) activity"/>
    <property type="evidence" value="ECO:0007669"/>
    <property type="project" value="TreeGrafter"/>
</dbReference>
<dbReference type="GO" id="GO:0005524">
    <property type="term" value="F:ATP binding"/>
    <property type="evidence" value="ECO:0007669"/>
    <property type="project" value="UniProtKB-UniRule"/>
</dbReference>
<protein>
    <recommendedName>
        <fullName evidence="4">ATP-cone domain-containing protein</fullName>
    </recommendedName>
</protein>
<reference evidence="5 6" key="1">
    <citation type="submission" date="2019-05" db="EMBL/GenBank/DDBJ databases">
        <title>Culicoidintestinum kansasii gen. nov., sp. nov. from the gastrointestinal tract of the biting midge, Culicoides sonorensis.</title>
        <authorList>
            <person name="Neupane S."/>
            <person name="Ghosh A."/>
            <person name="Gunther S."/>
            <person name="Martin K."/>
            <person name="Zurek L."/>
        </authorList>
    </citation>
    <scope>NUCLEOTIDE SEQUENCE [LARGE SCALE GENOMIC DNA]</scope>
    <source>
        <strain evidence="5 6">CS-1</strain>
    </source>
</reference>
<keyword evidence="2 3" id="KW-0067">ATP-binding</keyword>
<evidence type="ECO:0000256" key="3">
    <source>
        <dbReference type="PROSITE-ProRule" id="PRU00492"/>
    </source>
</evidence>
<dbReference type="OrthoDB" id="9804622at2"/>
<feature type="domain" description="ATP-cone" evidence="4">
    <location>
        <begin position="8"/>
        <end position="97"/>
    </location>
</feature>